<protein>
    <submittedName>
        <fullName evidence="1">Uncharacterized protein</fullName>
    </submittedName>
</protein>
<proteinExistence type="predicted"/>
<accession>A0AAN7HE09</accession>
<dbReference type="Proteomes" id="UP001303760">
    <property type="component" value="Unassembled WGS sequence"/>
</dbReference>
<name>A0AAN7HE09_9PEZI</name>
<sequence>MPTPIAASKRALPVAQATDILLDPHKASLRRYQAYIRARHRFWEAFPGGLYTRLPTPGTDFECGFHALRLSMLHQLRDSSSSSDEATGTGDGKGIRIPTLEELRKVFHGDTVARENESVGMENETWFTADQLAAVFSEWGRRFLGEQGVRCQLGYVADDSGGMPVMMNTPWVETGETGEGIVRVWVYNDGLSLRGGVGHFEGLRRPTPEEMQRIQRGASE</sequence>
<reference evidence="1" key="1">
    <citation type="journal article" date="2023" name="Mol. Phylogenet. Evol.">
        <title>Genome-scale phylogeny and comparative genomics of the fungal order Sordariales.</title>
        <authorList>
            <person name="Hensen N."/>
            <person name="Bonometti L."/>
            <person name="Westerberg I."/>
            <person name="Brannstrom I.O."/>
            <person name="Guillou S."/>
            <person name="Cros-Aarteil S."/>
            <person name="Calhoun S."/>
            <person name="Haridas S."/>
            <person name="Kuo A."/>
            <person name="Mondo S."/>
            <person name="Pangilinan J."/>
            <person name="Riley R."/>
            <person name="LaButti K."/>
            <person name="Andreopoulos B."/>
            <person name="Lipzen A."/>
            <person name="Chen C."/>
            <person name="Yan M."/>
            <person name="Daum C."/>
            <person name="Ng V."/>
            <person name="Clum A."/>
            <person name="Steindorff A."/>
            <person name="Ohm R.A."/>
            <person name="Martin F."/>
            <person name="Silar P."/>
            <person name="Natvig D.O."/>
            <person name="Lalanne C."/>
            <person name="Gautier V."/>
            <person name="Ament-Velasquez S.L."/>
            <person name="Kruys A."/>
            <person name="Hutchinson M.I."/>
            <person name="Powell A.J."/>
            <person name="Barry K."/>
            <person name="Miller A.N."/>
            <person name="Grigoriev I.V."/>
            <person name="Debuchy R."/>
            <person name="Gladieux P."/>
            <person name="Hiltunen Thoren M."/>
            <person name="Johannesson H."/>
        </authorList>
    </citation>
    <scope>NUCLEOTIDE SEQUENCE</scope>
    <source>
        <strain evidence="1">CBS 532.94</strain>
    </source>
</reference>
<gene>
    <name evidence="1" type="ORF">C8A03DRAFT_31498</name>
</gene>
<reference evidence="1" key="2">
    <citation type="submission" date="2023-05" db="EMBL/GenBank/DDBJ databases">
        <authorList>
            <consortium name="Lawrence Berkeley National Laboratory"/>
            <person name="Steindorff A."/>
            <person name="Hensen N."/>
            <person name="Bonometti L."/>
            <person name="Westerberg I."/>
            <person name="Brannstrom I.O."/>
            <person name="Guillou S."/>
            <person name="Cros-Aarteil S."/>
            <person name="Calhoun S."/>
            <person name="Haridas S."/>
            <person name="Kuo A."/>
            <person name="Mondo S."/>
            <person name="Pangilinan J."/>
            <person name="Riley R."/>
            <person name="Labutti K."/>
            <person name="Andreopoulos B."/>
            <person name="Lipzen A."/>
            <person name="Chen C."/>
            <person name="Yanf M."/>
            <person name="Daum C."/>
            <person name="Ng V."/>
            <person name="Clum A."/>
            <person name="Ohm R."/>
            <person name="Martin F."/>
            <person name="Silar P."/>
            <person name="Natvig D."/>
            <person name="Lalanne C."/>
            <person name="Gautier V."/>
            <person name="Ament-Velasquez S.L."/>
            <person name="Kruys A."/>
            <person name="Hutchinson M.I."/>
            <person name="Powell A.J."/>
            <person name="Barry K."/>
            <person name="Miller A.N."/>
            <person name="Grigoriev I.V."/>
            <person name="Debuchy R."/>
            <person name="Gladieux P."/>
            <person name="Thoren M.H."/>
            <person name="Johannesson H."/>
        </authorList>
    </citation>
    <scope>NUCLEOTIDE SEQUENCE</scope>
    <source>
        <strain evidence="1">CBS 532.94</strain>
    </source>
</reference>
<comment type="caution">
    <text evidence="1">The sequence shown here is derived from an EMBL/GenBank/DDBJ whole genome shotgun (WGS) entry which is preliminary data.</text>
</comment>
<keyword evidence="2" id="KW-1185">Reference proteome</keyword>
<organism evidence="1 2">
    <name type="scientific">Achaetomium macrosporum</name>
    <dbReference type="NCBI Taxonomy" id="79813"/>
    <lineage>
        <taxon>Eukaryota</taxon>
        <taxon>Fungi</taxon>
        <taxon>Dikarya</taxon>
        <taxon>Ascomycota</taxon>
        <taxon>Pezizomycotina</taxon>
        <taxon>Sordariomycetes</taxon>
        <taxon>Sordariomycetidae</taxon>
        <taxon>Sordariales</taxon>
        <taxon>Chaetomiaceae</taxon>
        <taxon>Achaetomium</taxon>
    </lineage>
</organism>
<dbReference type="EMBL" id="MU860041">
    <property type="protein sequence ID" value="KAK4240363.1"/>
    <property type="molecule type" value="Genomic_DNA"/>
</dbReference>
<dbReference type="AlphaFoldDB" id="A0AAN7HE09"/>
<evidence type="ECO:0000313" key="1">
    <source>
        <dbReference type="EMBL" id="KAK4240363.1"/>
    </source>
</evidence>
<evidence type="ECO:0000313" key="2">
    <source>
        <dbReference type="Proteomes" id="UP001303760"/>
    </source>
</evidence>